<evidence type="ECO:0000313" key="4">
    <source>
        <dbReference type="EMBL" id="OUS45763.1"/>
    </source>
</evidence>
<feature type="region of interest" description="Disordered" evidence="2">
    <location>
        <begin position="1"/>
        <end position="60"/>
    </location>
</feature>
<dbReference type="AlphaFoldDB" id="A0A1Y5ICH4"/>
<dbReference type="Gene3D" id="3.10.330.10">
    <property type="match status" value="1"/>
</dbReference>
<gene>
    <name evidence="4" type="ORF">BE221DRAFT_12665</name>
</gene>
<dbReference type="Proteomes" id="UP000195557">
    <property type="component" value="Unassembled WGS sequence"/>
</dbReference>
<feature type="compositionally biased region" description="Basic and acidic residues" evidence="2">
    <location>
        <begin position="40"/>
        <end position="60"/>
    </location>
</feature>
<name>A0A1Y5ICH4_OSTTA</name>
<sequence length="394" mass="44307">MLFDRDAASKLAREHASLDATRRARERERARASEIAASARAERERRERAMQREKRTQREDAERLATLNEGVTYASTLRVEISDEAERRGIRARGDDKARLPGGAADALGAGRSGRAHFRVEASNGRTCHVGVLDYGGVSTGMIGIPRPMLRSLGLRETDVGAEVRVTYAALPSATRMTLKPKTNEFARACEAEENVRDILERTMMGRSAATVGDEIEVTVRDATYDLRVVRVEPDDGHGAVSLLETDVEVDLEPSDEYDEFVSRERRRKEEFERAKEALAEREREKETEKLRAAERRRALLESIVEEPPSGSSVVTLRLNLPNGAVKTRRFDRSRGCFVRDVFDYARSVDDDLMDARFILTTRQGDVVLRDGENVDAADAARLHAQTFFVRRDE</sequence>
<evidence type="ECO:0000256" key="2">
    <source>
        <dbReference type="SAM" id="MobiDB-lite"/>
    </source>
</evidence>
<dbReference type="InterPro" id="IPR055418">
    <property type="entry name" value="UFD1_N2"/>
</dbReference>
<dbReference type="GO" id="GO:0034098">
    <property type="term" value="C:VCP-NPL4-UFD1 AAA ATPase complex"/>
    <property type="evidence" value="ECO:0007669"/>
    <property type="project" value="TreeGrafter"/>
</dbReference>
<proteinExistence type="predicted"/>
<dbReference type="GO" id="GO:0031593">
    <property type="term" value="F:polyubiquitin modification-dependent protein binding"/>
    <property type="evidence" value="ECO:0007669"/>
    <property type="project" value="TreeGrafter"/>
</dbReference>
<evidence type="ECO:0000256" key="1">
    <source>
        <dbReference type="SAM" id="Coils"/>
    </source>
</evidence>
<organism evidence="4">
    <name type="scientific">Ostreococcus tauri</name>
    <name type="common">Marine green alga</name>
    <dbReference type="NCBI Taxonomy" id="70448"/>
    <lineage>
        <taxon>Eukaryota</taxon>
        <taxon>Viridiplantae</taxon>
        <taxon>Chlorophyta</taxon>
        <taxon>Mamiellophyceae</taxon>
        <taxon>Mamiellales</taxon>
        <taxon>Bathycoccaceae</taxon>
        <taxon>Ostreococcus</taxon>
    </lineage>
</organism>
<dbReference type="GO" id="GO:0036503">
    <property type="term" value="P:ERAD pathway"/>
    <property type="evidence" value="ECO:0007669"/>
    <property type="project" value="TreeGrafter"/>
</dbReference>
<feature type="compositionally biased region" description="Basic and acidic residues" evidence="2">
    <location>
        <begin position="1"/>
        <end position="32"/>
    </location>
</feature>
<feature type="domain" description="Ubiquitin fusion degradation protein UFD1 N-terminal subdomain 2" evidence="3">
    <location>
        <begin position="175"/>
        <end position="254"/>
    </location>
</feature>
<dbReference type="Pfam" id="PF24842">
    <property type="entry name" value="UFD1_N2"/>
    <property type="match status" value="1"/>
</dbReference>
<dbReference type="InterPro" id="IPR004854">
    <property type="entry name" value="Ufd1-like"/>
</dbReference>
<protein>
    <submittedName>
        <fullName evidence="4">Ubiquitin fusion degradation protein UFD1-domain-containing protein</fullName>
    </submittedName>
</protein>
<feature type="coiled-coil region" evidence="1">
    <location>
        <begin position="262"/>
        <end position="304"/>
    </location>
</feature>
<dbReference type="PANTHER" id="PTHR12555">
    <property type="entry name" value="UBIQUITIN FUSION DEGRADATON PROTEIN 1"/>
    <property type="match status" value="1"/>
</dbReference>
<evidence type="ECO:0000259" key="3">
    <source>
        <dbReference type="Pfam" id="PF24842"/>
    </source>
</evidence>
<reference evidence="4" key="1">
    <citation type="submission" date="2017-04" db="EMBL/GenBank/DDBJ databases">
        <title>Population genomics of picophytoplankton unveils novel chromosome hypervariability.</title>
        <authorList>
            <consortium name="DOE Joint Genome Institute"/>
            <person name="Blanc-Mathieu R."/>
            <person name="Krasovec M."/>
            <person name="Hebrard M."/>
            <person name="Yau S."/>
            <person name="Desgranges E."/>
            <person name="Martin J."/>
            <person name="Schackwitz W."/>
            <person name="Kuo A."/>
            <person name="Salin G."/>
            <person name="Donnadieu C."/>
            <person name="Desdevises Y."/>
            <person name="Sanchez-Ferandin S."/>
            <person name="Moreau H."/>
            <person name="Rivals E."/>
            <person name="Grigoriev I.V."/>
            <person name="Grimsley N."/>
            <person name="Eyre-Walker A."/>
            <person name="Piganeau G."/>
        </authorList>
    </citation>
    <scope>NUCLEOTIDE SEQUENCE [LARGE SCALE GENOMIC DNA]</scope>
    <source>
        <strain evidence="4">RCC 1115</strain>
    </source>
</reference>
<dbReference type="PANTHER" id="PTHR12555:SF13">
    <property type="entry name" value="UBIQUITIN RECOGNITION FACTOR IN ER-ASSOCIATED DEGRADATION PROTEIN 1"/>
    <property type="match status" value="1"/>
</dbReference>
<dbReference type="eggNOG" id="KOG1816">
    <property type="taxonomic scope" value="Eukaryota"/>
</dbReference>
<dbReference type="EMBL" id="KZ155786">
    <property type="protein sequence ID" value="OUS45763.1"/>
    <property type="molecule type" value="Genomic_DNA"/>
</dbReference>
<accession>A0A1Y5ICH4</accession>
<dbReference type="GO" id="GO:0006511">
    <property type="term" value="P:ubiquitin-dependent protein catabolic process"/>
    <property type="evidence" value="ECO:0007669"/>
    <property type="project" value="InterPro"/>
</dbReference>
<keyword evidence="1" id="KW-0175">Coiled coil</keyword>